<dbReference type="RefSeq" id="WP_282546833.1">
    <property type="nucleotide sequence ID" value="NZ_JASCIQ010000056.1"/>
</dbReference>
<keyword evidence="3" id="KW-1185">Reference proteome</keyword>
<evidence type="ECO:0000313" key="3">
    <source>
        <dbReference type="Proteomes" id="UP001223978"/>
    </source>
</evidence>
<feature type="region of interest" description="Disordered" evidence="1">
    <location>
        <begin position="1"/>
        <end position="28"/>
    </location>
</feature>
<evidence type="ECO:0000256" key="1">
    <source>
        <dbReference type="SAM" id="MobiDB-lite"/>
    </source>
</evidence>
<protein>
    <submittedName>
        <fullName evidence="2">Amino acid synthesis family protein</fullName>
    </submittedName>
</protein>
<dbReference type="Gene3D" id="3.30.1330.110">
    <property type="entry name" value="BB2672"/>
    <property type="match status" value="1"/>
</dbReference>
<dbReference type="EMBL" id="JASCIQ010000056">
    <property type="protein sequence ID" value="MDI3408956.1"/>
    <property type="molecule type" value="Genomic_DNA"/>
</dbReference>
<reference evidence="2 3" key="1">
    <citation type="submission" date="2023-05" db="EMBL/GenBank/DDBJ databases">
        <title>Draft genome sequence of Streptomyces sp. B-S-A6 isolated from a cave soil in Thailand.</title>
        <authorList>
            <person name="Chamroensaksri N."/>
            <person name="Muangham S."/>
        </authorList>
    </citation>
    <scope>NUCLEOTIDE SEQUENCE [LARGE SCALE GENOMIC DNA]</scope>
    <source>
        <strain evidence="2 3">B-S-A6</strain>
    </source>
</reference>
<feature type="compositionally biased region" description="Basic and acidic residues" evidence="1">
    <location>
        <begin position="1"/>
        <end position="11"/>
    </location>
</feature>
<evidence type="ECO:0000313" key="2">
    <source>
        <dbReference type="EMBL" id="MDI3408956.1"/>
    </source>
</evidence>
<sequence>MQESIQDRLDPSDPSVLSDPAGPSAPSVLPDAGIGLRKLVLHQEVVLTEAGEAPARPARRASVAAVIRNPWAGSGPGTDLTAEQLRIAPALAKLLTDRLVGTLGGVDAVEAFGKAAVVGTAGEIEHAGALIHTPYFGNLVREYLRGESIICFADTRAEAGETLIVPLWHKTHAATRSHYQTFGARVPDAPRADELVVIAAASTGPRPHPRIGDRLTDPVVTTETLEALPS</sequence>
<dbReference type="InterPro" id="IPR035936">
    <property type="entry name" value="BB2672"/>
</dbReference>
<dbReference type="Pfam" id="PF06684">
    <property type="entry name" value="AA_synth"/>
    <property type="match status" value="1"/>
</dbReference>
<organism evidence="2 3">
    <name type="scientific">Streptomyces cavernicola</name>
    <dbReference type="NCBI Taxonomy" id="3043613"/>
    <lineage>
        <taxon>Bacteria</taxon>
        <taxon>Bacillati</taxon>
        <taxon>Actinomycetota</taxon>
        <taxon>Actinomycetes</taxon>
        <taxon>Kitasatosporales</taxon>
        <taxon>Streptomycetaceae</taxon>
        <taxon>Streptomyces</taxon>
    </lineage>
</organism>
<proteinExistence type="predicted"/>
<name>A0ABT6SNZ2_9ACTN</name>
<comment type="caution">
    <text evidence="2">The sequence shown here is derived from an EMBL/GenBank/DDBJ whole genome shotgun (WGS) entry which is preliminary data.</text>
</comment>
<gene>
    <name evidence="2" type="ORF">QIS96_34720</name>
</gene>
<dbReference type="SUPFAM" id="SSF160519">
    <property type="entry name" value="BB2672-like"/>
    <property type="match status" value="1"/>
</dbReference>
<dbReference type="InterPro" id="IPR009569">
    <property type="entry name" value="AA_synth_put"/>
</dbReference>
<accession>A0ABT6SNZ2</accession>
<dbReference type="Proteomes" id="UP001223978">
    <property type="component" value="Unassembled WGS sequence"/>
</dbReference>